<accession>A0A7H1DVR5</accession>
<keyword evidence="2" id="KW-1185">Reference proteome</keyword>
<protein>
    <submittedName>
        <fullName evidence="1">Aspartyl protease family protein</fullName>
    </submittedName>
</protein>
<dbReference type="Pfam" id="PF13650">
    <property type="entry name" value="Asp_protease_2"/>
    <property type="match status" value="1"/>
</dbReference>
<dbReference type="SUPFAM" id="SSF50156">
    <property type="entry name" value="PDZ domain-like"/>
    <property type="match status" value="1"/>
</dbReference>
<gene>
    <name evidence="1" type="ORF">H0S70_12110</name>
</gene>
<dbReference type="GO" id="GO:0006508">
    <property type="term" value="P:proteolysis"/>
    <property type="evidence" value="ECO:0007669"/>
    <property type="project" value="UniProtKB-KW"/>
</dbReference>
<dbReference type="InterPro" id="IPR034122">
    <property type="entry name" value="Retropepsin-like_bacterial"/>
</dbReference>
<dbReference type="KEGG" id="cmaq:H0S70_12110"/>
<keyword evidence="1" id="KW-0378">Hydrolase</keyword>
<dbReference type="Gene3D" id="2.40.70.10">
    <property type="entry name" value="Acid Proteases"/>
    <property type="match status" value="2"/>
</dbReference>
<dbReference type="EMBL" id="CP060203">
    <property type="protein sequence ID" value="QNS41073.1"/>
    <property type="molecule type" value="Genomic_DNA"/>
</dbReference>
<dbReference type="RefSeq" id="WP_188320980.1">
    <property type="nucleotide sequence ID" value="NZ_CP060203.1"/>
</dbReference>
<evidence type="ECO:0000313" key="1">
    <source>
        <dbReference type="EMBL" id="QNS41073.1"/>
    </source>
</evidence>
<dbReference type="InterPro" id="IPR036034">
    <property type="entry name" value="PDZ_sf"/>
</dbReference>
<name>A0A7H1DVR5_9FLAO</name>
<keyword evidence="1" id="KW-0645">Protease</keyword>
<dbReference type="InterPro" id="IPR021109">
    <property type="entry name" value="Peptidase_aspartic_dom_sf"/>
</dbReference>
<sequence length="392" mass="45292">MKTNNLNLTILLVFSLIIISCRSSKQIFEYGSVKPTSSVETIKISNINNLPLCKVQIDGKEYVFLVDTGAPTIIPPTIFHSLNLKSYFEEEVTDTNNGKRKQIFTILPEIKIGNLTFQNIGCVVMDIENPTLKCFGFDGIIGANLLAKMVWQFDYKKNEIRASSEFKYFNQKYDYVIPFEYNNQKTPKINGIVSNKKLTFSLDTGYNGSLSINNNFQYFMNNTPKENFVRNRGANAIGFYGTDEFKDNFILRSDLQLNNFHFINKIVKSGNSTLIGNDFLKNFLFSIDWENKKIYLQTINSEIESLKSFGFSYTFKNNEAYVISKFANQEIPLELNDRILKINNIDLSKLSNEQICQYTINKIDENLNDMEITILRNNKIFTYKLVKKEFIK</sequence>
<dbReference type="GO" id="GO:0008233">
    <property type="term" value="F:peptidase activity"/>
    <property type="evidence" value="ECO:0007669"/>
    <property type="project" value="UniProtKB-KW"/>
</dbReference>
<dbReference type="Proteomes" id="UP000516438">
    <property type="component" value="Chromosome"/>
</dbReference>
<dbReference type="SUPFAM" id="SSF50630">
    <property type="entry name" value="Acid proteases"/>
    <property type="match status" value="1"/>
</dbReference>
<dbReference type="AlphaFoldDB" id="A0A7H1DVR5"/>
<organism evidence="1 2">
    <name type="scientific">Chryseobacterium manosquense</name>
    <dbReference type="NCBI Taxonomy" id="2754694"/>
    <lineage>
        <taxon>Bacteria</taxon>
        <taxon>Pseudomonadati</taxon>
        <taxon>Bacteroidota</taxon>
        <taxon>Flavobacteriia</taxon>
        <taxon>Flavobacteriales</taxon>
        <taxon>Weeksellaceae</taxon>
        <taxon>Chryseobacterium group</taxon>
        <taxon>Chryseobacterium</taxon>
    </lineage>
</organism>
<reference evidence="1 2" key="1">
    <citation type="submission" date="2020-07" db="EMBL/GenBank/DDBJ databases">
        <title>Complete genome and description of Chryseobacterium manosquense strain Marseille-Q2069 sp. nov.</title>
        <authorList>
            <person name="Boxberger M."/>
        </authorList>
    </citation>
    <scope>NUCLEOTIDE SEQUENCE [LARGE SCALE GENOMIC DNA]</scope>
    <source>
        <strain evidence="1 2">Marseille-Q2069</strain>
    </source>
</reference>
<evidence type="ECO:0000313" key="2">
    <source>
        <dbReference type="Proteomes" id="UP000516438"/>
    </source>
</evidence>
<dbReference type="CDD" id="cd05483">
    <property type="entry name" value="retropepsin_like_bacteria"/>
    <property type="match status" value="1"/>
</dbReference>
<proteinExistence type="predicted"/>
<dbReference type="PROSITE" id="PS51257">
    <property type="entry name" value="PROKAR_LIPOPROTEIN"/>
    <property type="match status" value="1"/>
</dbReference>